<evidence type="ECO:0000313" key="2">
    <source>
        <dbReference type="EMBL" id="RVW23159.1"/>
    </source>
</evidence>
<feature type="transmembrane region" description="Helical" evidence="1">
    <location>
        <begin position="90"/>
        <end position="113"/>
    </location>
</feature>
<evidence type="ECO:0000313" key="3">
    <source>
        <dbReference type="Proteomes" id="UP000288805"/>
    </source>
</evidence>
<protein>
    <submittedName>
        <fullName evidence="2">Uncharacterized protein</fullName>
    </submittedName>
</protein>
<sequence>MHFIEDNQTSINVDKYDIKHGHSTQKHRYSWNFENKVTEGVPGCKFPTKEAKRGGGVCSKIAMLEVESGSMKGTMPSNPKRPSQEPMWRGVIVSCSIIAACLFPLAIAGYWAYGNRYQFHSWKLRSSNWRDGIASDTCLSMFHVDHHQETPSVWCHVVSQFGLGCSGIILSALLVAAAIWKIVDKGIDARFFNTHLPPLLKPP</sequence>
<dbReference type="EMBL" id="QGNW01002204">
    <property type="protein sequence ID" value="RVW23159.1"/>
    <property type="molecule type" value="Genomic_DNA"/>
</dbReference>
<accession>A0A438CJ07</accession>
<dbReference type="AlphaFoldDB" id="A0A438CJ07"/>
<evidence type="ECO:0000256" key="1">
    <source>
        <dbReference type="SAM" id="Phobius"/>
    </source>
</evidence>
<feature type="transmembrane region" description="Helical" evidence="1">
    <location>
        <begin position="161"/>
        <end position="183"/>
    </location>
</feature>
<gene>
    <name evidence="2" type="ORF">CK203_102997</name>
</gene>
<proteinExistence type="predicted"/>
<name>A0A438CJ07_VITVI</name>
<dbReference type="Proteomes" id="UP000288805">
    <property type="component" value="Unassembled WGS sequence"/>
</dbReference>
<reference evidence="2 3" key="1">
    <citation type="journal article" date="2018" name="PLoS Genet.">
        <title>Population sequencing reveals clonal diversity and ancestral inbreeding in the grapevine cultivar Chardonnay.</title>
        <authorList>
            <person name="Roach M.J."/>
            <person name="Johnson D.L."/>
            <person name="Bohlmann J."/>
            <person name="van Vuuren H.J."/>
            <person name="Jones S.J."/>
            <person name="Pretorius I.S."/>
            <person name="Schmidt S.A."/>
            <person name="Borneman A.R."/>
        </authorList>
    </citation>
    <scope>NUCLEOTIDE SEQUENCE [LARGE SCALE GENOMIC DNA]</scope>
    <source>
        <strain evidence="3">cv. Chardonnay</strain>
        <tissue evidence="2">Leaf</tissue>
    </source>
</reference>
<keyword evidence="1" id="KW-1133">Transmembrane helix</keyword>
<keyword evidence="1" id="KW-0812">Transmembrane</keyword>
<organism evidence="2 3">
    <name type="scientific">Vitis vinifera</name>
    <name type="common">Grape</name>
    <dbReference type="NCBI Taxonomy" id="29760"/>
    <lineage>
        <taxon>Eukaryota</taxon>
        <taxon>Viridiplantae</taxon>
        <taxon>Streptophyta</taxon>
        <taxon>Embryophyta</taxon>
        <taxon>Tracheophyta</taxon>
        <taxon>Spermatophyta</taxon>
        <taxon>Magnoliopsida</taxon>
        <taxon>eudicotyledons</taxon>
        <taxon>Gunneridae</taxon>
        <taxon>Pentapetalae</taxon>
        <taxon>rosids</taxon>
        <taxon>Vitales</taxon>
        <taxon>Vitaceae</taxon>
        <taxon>Viteae</taxon>
        <taxon>Vitis</taxon>
    </lineage>
</organism>
<comment type="caution">
    <text evidence="2">The sequence shown here is derived from an EMBL/GenBank/DDBJ whole genome shotgun (WGS) entry which is preliminary data.</text>
</comment>
<keyword evidence="1" id="KW-0472">Membrane</keyword>